<dbReference type="EMBL" id="CACRUT010000005">
    <property type="protein sequence ID" value="VYT71449.1"/>
    <property type="molecule type" value="Genomic_DNA"/>
</dbReference>
<name>A0A6N2YWQ9_9BACT</name>
<dbReference type="AlphaFoldDB" id="A0A6N2YWQ9"/>
<protein>
    <submittedName>
        <fullName evidence="1">Uncharacterized protein</fullName>
    </submittedName>
</protein>
<accession>A0A6N2YWQ9</accession>
<evidence type="ECO:0000313" key="1">
    <source>
        <dbReference type="EMBL" id="VYT71449.1"/>
    </source>
</evidence>
<proteinExistence type="predicted"/>
<organism evidence="1">
    <name type="scientific">Paraprevotella clara</name>
    <dbReference type="NCBI Taxonomy" id="454154"/>
    <lineage>
        <taxon>Bacteria</taxon>
        <taxon>Pseudomonadati</taxon>
        <taxon>Bacteroidota</taxon>
        <taxon>Bacteroidia</taxon>
        <taxon>Bacteroidales</taxon>
        <taxon>Prevotellaceae</taxon>
        <taxon>Paraprevotella</taxon>
    </lineage>
</organism>
<sequence>MFMSSYGMERFLGLLICRVFQRGRFLLGLMKCSFVEHAVLFLRLIHFTVCFFTSFFEHCIPIICKVNFLQENKVVKSLNFHCIIILFLFFKNVR</sequence>
<reference evidence="1" key="1">
    <citation type="submission" date="2019-11" db="EMBL/GenBank/DDBJ databases">
        <authorList>
            <person name="Feng L."/>
        </authorList>
    </citation>
    <scope>NUCLEOTIDE SEQUENCE</scope>
    <source>
        <strain evidence="1">PclaraLFYP37</strain>
    </source>
</reference>
<gene>
    <name evidence="1" type="ORF">PCLFYP37_00936</name>
</gene>